<gene>
    <name evidence="2" type="ORF">BDY21DRAFT_333252</name>
</gene>
<feature type="region of interest" description="Disordered" evidence="1">
    <location>
        <begin position="94"/>
        <end position="164"/>
    </location>
</feature>
<accession>A0A6A6P9Z5</accession>
<keyword evidence="3" id="KW-1185">Reference proteome</keyword>
<dbReference type="EMBL" id="MU001672">
    <property type="protein sequence ID" value="KAF2460734.1"/>
    <property type="molecule type" value="Genomic_DNA"/>
</dbReference>
<evidence type="ECO:0000313" key="2">
    <source>
        <dbReference type="EMBL" id="KAF2460734.1"/>
    </source>
</evidence>
<organism evidence="2 3">
    <name type="scientific">Lineolata rhizophorae</name>
    <dbReference type="NCBI Taxonomy" id="578093"/>
    <lineage>
        <taxon>Eukaryota</taxon>
        <taxon>Fungi</taxon>
        <taxon>Dikarya</taxon>
        <taxon>Ascomycota</taxon>
        <taxon>Pezizomycotina</taxon>
        <taxon>Dothideomycetes</taxon>
        <taxon>Dothideomycetes incertae sedis</taxon>
        <taxon>Lineolatales</taxon>
        <taxon>Lineolataceae</taxon>
        <taxon>Lineolata</taxon>
    </lineage>
</organism>
<evidence type="ECO:0000313" key="3">
    <source>
        <dbReference type="Proteomes" id="UP000799766"/>
    </source>
</evidence>
<reference evidence="2" key="1">
    <citation type="journal article" date="2020" name="Stud. Mycol.">
        <title>101 Dothideomycetes genomes: a test case for predicting lifestyles and emergence of pathogens.</title>
        <authorList>
            <person name="Haridas S."/>
            <person name="Albert R."/>
            <person name="Binder M."/>
            <person name="Bloem J."/>
            <person name="Labutti K."/>
            <person name="Salamov A."/>
            <person name="Andreopoulos B."/>
            <person name="Baker S."/>
            <person name="Barry K."/>
            <person name="Bills G."/>
            <person name="Bluhm B."/>
            <person name="Cannon C."/>
            <person name="Castanera R."/>
            <person name="Culley D."/>
            <person name="Daum C."/>
            <person name="Ezra D."/>
            <person name="Gonzalez J."/>
            <person name="Henrissat B."/>
            <person name="Kuo A."/>
            <person name="Liang C."/>
            <person name="Lipzen A."/>
            <person name="Lutzoni F."/>
            <person name="Magnuson J."/>
            <person name="Mondo S."/>
            <person name="Nolan M."/>
            <person name="Ohm R."/>
            <person name="Pangilinan J."/>
            <person name="Park H.-J."/>
            <person name="Ramirez L."/>
            <person name="Alfaro M."/>
            <person name="Sun H."/>
            <person name="Tritt A."/>
            <person name="Yoshinaga Y."/>
            <person name="Zwiers L.-H."/>
            <person name="Turgeon B."/>
            <person name="Goodwin S."/>
            <person name="Spatafora J."/>
            <person name="Crous P."/>
            <person name="Grigoriev I."/>
        </authorList>
    </citation>
    <scope>NUCLEOTIDE SEQUENCE</scope>
    <source>
        <strain evidence="2">ATCC 16933</strain>
    </source>
</reference>
<dbReference type="AlphaFoldDB" id="A0A6A6P9Z5"/>
<dbReference type="Proteomes" id="UP000799766">
    <property type="component" value="Unassembled WGS sequence"/>
</dbReference>
<evidence type="ECO:0000256" key="1">
    <source>
        <dbReference type="SAM" id="MobiDB-lite"/>
    </source>
</evidence>
<protein>
    <submittedName>
        <fullName evidence="2">Uncharacterized protein</fullName>
    </submittedName>
</protein>
<proteinExistence type="predicted"/>
<name>A0A6A6P9Z5_9PEZI</name>
<sequence>MRSLGTMELGRFQDTASILVLTRTVRHADMLASVCLRSPHFHAWRMRRCTSLLRLVPPPDCSRQGCRCRGRDASALSRPNRRCDGSTPQLPCGIAADRPTQGLPRPGATLGPGDDRARPPVTACHNTQLPTIPPQANIKPGPINSSCKKKRRYIGLSQRLKSKE</sequence>